<dbReference type="AlphaFoldDB" id="A0A4R8MFG0"/>
<dbReference type="Pfam" id="PF11369">
    <property type="entry name" value="DUF3160"/>
    <property type="match status" value="1"/>
</dbReference>
<dbReference type="Proteomes" id="UP000295066">
    <property type="component" value="Unassembled WGS sequence"/>
</dbReference>
<sequence>MGMNGTKTMGTGWGALLLKVVPLCAVLILALGVFAPAAQAKSASGPAGGDGLYVVTADVVPMFGKPAAKVPQVTDLWELPDFYGVVVYGNHLRVRTITDSKLRQFAGGWYALLSPEDGEVLCYIQKKGIEKVPEHTSFEARSFTVKKDGAELRLQPGKGATARSISAGEFSLARGETVTAVGEFSEGKESWLLLEFSTDTRFGSGGVGSRYAWGKKADFGSLEGYAPDNSRIDKGLLPSKMRYSAMSSFYGDGFRGMDAPEKMTEFLPVTKDMAASLLRKGFYIDDPWPMDENALQVDDLADYYSFTTDYQADFITTDLFLHAFHLVFSRMLQKFERTFLAPALGESMKTALAALAGVEGACSSAGAGETWETARDMFSIPLALLEETPGTRTRLSKNASEEVARILAAADVTDSAVTGAKIDYTSFRPRGHYTLRPELERYFRAMSWLGSAELVLFADDGTPKPGNVAAAALVSLVLGEQEEQWNAFEAPIDFLVGASNTGGTRIYRKLAKERMGALAGAPVRLADGRVLSALADEIKKTVPGPLIQSTPGGDDGTKDFASRLPVFRMSGKRFTPDAYVMNMLTSPRVGTDANPRNLPEGTDVMAALGSRAADGLAAKNSRVKGYAEALKKLKTWMNGHLAGEESVYSLWIKAFQEGFRDSGSDQFFYKSPAWQWKKLSTCSASWAELKHDTVLYAEQSGAEMGDGGDTEAGPFAPPQPKGYVEPDPRTFDALLSAVSRLRSFIGDFGMEPDDEEFEKEGIPYASRLETLAELLSIARDIAAKETGGKPLTAEDYGNIKYLARAFNAQLLLPGEMVDDREQLKMALVTDIATDYFEGRVLHIASGRPQRIHVFVNDASGGPRVTRGFIFSYYEFVRSLEGGRMTDEEWKALVYDQARSGELKKHHPAWYEELRK</sequence>
<gene>
    <name evidence="1" type="ORF">C8D99_102178</name>
</gene>
<name>A0A4R8MFG0_9BACT</name>
<dbReference type="OrthoDB" id="353549at2"/>
<keyword evidence="2" id="KW-1185">Reference proteome</keyword>
<dbReference type="InterPro" id="IPR022601">
    <property type="entry name" value="DUF3160"/>
</dbReference>
<evidence type="ECO:0000313" key="1">
    <source>
        <dbReference type="EMBL" id="TDY63197.1"/>
    </source>
</evidence>
<proteinExistence type="predicted"/>
<dbReference type="SMART" id="SM01325">
    <property type="entry name" value="DUF3160"/>
    <property type="match status" value="1"/>
</dbReference>
<evidence type="ECO:0000313" key="2">
    <source>
        <dbReference type="Proteomes" id="UP000295066"/>
    </source>
</evidence>
<comment type="caution">
    <text evidence="1">The sequence shown here is derived from an EMBL/GenBank/DDBJ whole genome shotgun (WGS) entry which is preliminary data.</text>
</comment>
<dbReference type="EMBL" id="SORI01000002">
    <property type="protein sequence ID" value="TDY63197.1"/>
    <property type="molecule type" value="Genomic_DNA"/>
</dbReference>
<accession>A0A4R8MFG0</accession>
<reference evidence="1 2" key="1">
    <citation type="submission" date="2019-03" db="EMBL/GenBank/DDBJ databases">
        <title>Genomic Encyclopedia of Type Strains, Phase IV (KMG-IV): sequencing the most valuable type-strain genomes for metagenomic binning, comparative biology and taxonomic classification.</title>
        <authorList>
            <person name="Goeker M."/>
        </authorList>
    </citation>
    <scope>NUCLEOTIDE SEQUENCE [LARGE SCALE GENOMIC DNA]</scope>
    <source>
        <strain evidence="1 2">DSM 25964</strain>
    </source>
</reference>
<protein>
    <submittedName>
        <fullName evidence="1">Uncharacterized protein DUF3160</fullName>
    </submittedName>
</protein>
<organism evidence="1 2">
    <name type="scientific">Aminivibrio pyruvatiphilus</name>
    <dbReference type="NCBI Taxonomy" id="1005740"/>
    <lineage>
        <taxon>Bacteria</taxon>
        <taxon>Thermotogati</taxon>
        <taxon>Synergistota</taxon>
        <taxon>Synergistia</taxon>
        <taxon>Synergistales</taxon>
        <taxon>Aminobacteriaceae</taxon>
        <taxon>Aminivibrio</taxon>
    </lineage>
</organism>